<evidence type="ECO:0000256" key="5">
    <source>
        <dbReference type="ARBA" id="ARBA00023004"/>
    </source>
</evidence>
<protein>
    <submittedName>
        <fullName evidence="9">ORF 10</fullName>
    </submittedName>
    <submittedName>
        <fullName evidence="8">PdmJ</fullName>
    </submittedName>
</protein>
<dbReference type="InterPro" id="IPR002397">
    <property type="entry name" value="Cyt_P450_B"/>
</dbReference>
<accession>O32460</accession>
<dbReference type="CDD" id="cd11031">
    <property type="entry name" value="Cyp158A-like"/>
    <property type="match status" value="1"/>
</dbReference>
<dbReference type="PIR" id="JC5859">
    <property type="entry name" value="JC5859"/>
</dbReference>
<dbReference type="PRINTS" id="PR00359">
    <property type="entry name" value="BP450"/>
</dbReference>
<dbReference type="GO" id="GO:0004497">
    <property type="term" value="F:monooxygenase activity"/>
    <property type="evidence" value="ECO:0007669"/>
    <property type="project" value="UniProtKB-KW"/>
</dbReference>
<evidence type="ECO:0000256" key="7">
    <source>
        <dbReference type="SAM" id="MobiDB-lite"/>
    </source>
</evidence>
<sequence length="411" mass="44860">MPSSKDAPTVDPRPDVTPAFPFRPDDPFQPPCEHARLRASDPVAKVVLPTGDHAWVVTRYADVRFVTSDRRFSKEAVTRPGAPRLIPMQRGSKSLVIMDPPEHTRMRKIVSRAFTARRVEGMRAHVRDLTSGFVDEMVEHGPPADLIAHLALPLPVTVICEMLGVPPEDRPRFQDWTDRMLTIGAPALAQADEIKAAVGRLRGYLAELIDAKTAAPADDLLSLLSRAHADDGLSEEELLTFGMTLLAAGYHTTTAAITHSVYHLLREPSRYARLREDPSGIPAAVEELLRYGQIGGGAGAIRIAVEDVEVGGTLVRAGEAVIPLFNAANRDPEVFADPEELDLGRTDNPHIALGHGIHYCLGAPLARLELQVVLETLVERTPALRLAIDDADITWRPGLAFARPDALPIAW</sequence>
<dbReference type="PRINTS" id="PR00385">
    <property type="entry name" value="P450"/>
</dbReference>
<dbReference type="PANTHER" id="PTHR46696:SF1">
    <property type="entry name" value="CYTOCHROME P450 YJIB-RELATED"/>
    <property type="match status" value="1"/>
</dbReference>
<dbReference type="GO" id="GO:0020037">
    <property type="term" value="F:heme binding"/>
    <property type="evidence" value="ECO:0007669"/>
    <property type="project" value="InterPro"/>
</dbReference>
<evidence type="ECO:0000256" key="3">
    <source>
        <dbReference type="ARBA" id="ARBA00022723"/>
    </source>
</evidence>
<evidence type="ECO:0000256" key="6">
    <source>
        <dbReference type="ARBA" id="ARBA00023033"/>
    </source>
</evidence>
<organism evidence="9">
    <name type="scientific">Actinomadura hibisca</name>
    <dbReference type="NCBI Taxonomy" id="68565"/>
    <lineage>
        <taxon>Bacteria</taxon>
        <taxon>Bacillati</taxon>
        <taxon>Actinomycetota</taxon>
        <taxon>Actinomycetes</taxon>
        <taxon>Streptosporangiales</taxon>
        <taxon>Thermomonosporaceae</taxon>
        <taxon>Actinomadura</taxon>
    </lineage>
</organism>
<keyword evidence="2" id="KW-0349">Heme</keyword>
<reference evidence="8" key="2">
    <citation type="submission" date="2006-11" db="EMBL/GenBank/DDBJ databases">
        <title>Pradimicin biosynthetic gene cluster.</title>
        <authorList>
            <person name="Kim B.S."/>
            <person name="Kim B.C."/>
            <person name="Lee J.-M."/>
        </authorList>
    </citation>
    <scope>NUCLEOTIDE SEQUENCE</scope>
    <source>
        <strain evidence="8">P157-2</strain>
    </source>
</reference>
<dbReference type="InterPro" id="IPR036396">
    <property type="entry name" value="Cyt_P450_sf"/>
</dbReference>
<name>O32460_9ACTN</name>
<keyword evidence="6" id="KW-0503">Monooxygenase</keyword>
<evidence type="ECO:0000313" key="9">
    <source>
        <dbReference type="EMBL" id="BAA23153.1"/>
    </source>
</evidence>
<dbReference type="GO" id="GO:0005506">
    <property type="term" value="F:iron ion binding"/>
    <property type="evidence" value="ECO:0007669"/>
    <property type="project" value="InterPro"/>
</dbReference>
<gene>
    <name evidence="8" type="primary">pdmJ</name>
</gene>
<reference evidence="9" key="1">
    <citation type="journal article" date="1997" name="Biosci. Biotechnol. Biochem.">
        <title>Cloning and nucleotide sequence of the putative polyketide synthase genes for pradimicin biosynthesis from Actinomadura hibisca.</title>
        <authorList>
            <person name="Dairi T."/>
            <person name="Hamano Y."/>
            <person name="Igarashi Y."/>
            <person name="Furumai T."/>
            <person name="Oki T."/>
        </authorList>
    </citation>
    <scope>NUCLEOTIDE SEQUENCE</scope>
    <source>
        <strain evidence="9">P157-2</strain>
    </source>
</reference>
<dbReference type="InterPro" id="IPR001128">
    <property type="entry name" value="Cyt_P450"/>
</dbReference>
<dbReference type="EMBL" id="D87924">
    <property type="protein sequence ID" value="BAA23153.1"/>
    <property type="molecule type" value="Genomic_DNA"/>
</dbReference>
<dbReference type="Gene3D" id="1.10.630.10">
    <property type="entry name" value="Cytochrome P450"/>
    <property type="match status" value="1"/>
</dbReference>
<dbReference type="Pfam" id="PF00067">
    <property type="entry name" value="p450"/>
    <property type="match status" value="2"/>
</dbReference>
<keyword evidence="3" id="KW-0479">Metal-binding</keyword>
<feature type="region of interest" description="Disordered" evidence="7">
    <location>
        <begin position="1"/>
        <end position="31"/>
    </location>
</feature>
<comment type="similarity">
    <text evidence="1">Belongs to the cytochrome P450 family.</text>
</comment>
<keyword evidence="4" id="KW-0560">Oxidoreductase</keyword>
<evidence type="ECO:0000256" key="2">
    <source>
        <dbReference type="ARBA" id="ARBA00022617"/>
    </source>
</evidence>
<dbReference type="AlphaFoldDB" id="O32460"/>
<keyword evidence="5" id="KW-0408">Iron</keyword>
<evidence type="ECO:0000313" key="8">
    <source>
        <dbReference type="EMBL" id="ABM21756.1"/>
    </source>
</evidence>
<dbReference type="FunFam" id="1.10.630.10:FF:000018">
    <property type="entry name" value="Cytochrome P450 monooxygenase"/>
    <property type="match status" value="1"/>
</dbReference>
<proteinExistence type="inferred from homology"/>
<dbReference type="PANTHER" id="PTHR46696">
    <property type="entry name" value="P450, PUTATIVE (EUROFUNG)-RELATED"/>
    <property type="match status" value="1"/>
</dbReference>
<dbReference type="GO" id="GO:0016705">
    <property type="term" value="F:oxidoreductase activity, acting on paired donors, with incorporation or reduction of molecular oxygen"/>
    <property type="evidence" value="ECO:0007669"/>
    <property type="project" value="InterPro"/>
</dbReference>
<evidence type="ECO:0000256" key="4">
    <source>
        <dbReference type="ARBA" id="ARBA00023002"/>
    </source>
</evidence>
<dbReference type="SUPFAM" id="SSF48264">
    <property type="entry name" value="Cytochrome P450"/>
    <property type="match status" value="1"/>
</dbReference>
<dbReference type="EMBL" id="EF151801">
    <property type="protein sequence ID" value="ABM21756.1"/>
    <property type="molecule type" value="Genomic_DNA"/>
</dbReference>
<evidence type="ECO:0000256" key="1">
    <source>
        <dbReference type="ARBA" id="ARBA00010617"/>
    </source>
</evidence>